<dbReference type="AlphaFoldDB" id="A0A8D5U881"/>
<dbReference type="GeneID" id="66164601"/>
<sequence length="530" mass="57806">MQKGGKKVFVRESSGLIREIGALDAFSMNFAYLGPAAGVAYPLTFAVVLLGSNWILATVLGAVLMFPVAILYYKLAWVMPRSAGDYIYISRIIGPRVGYIQAIANIFVFASGVPLLAQLELPLVLQPSLEILGITFHNAFLITFAQNFSFSAESTPVFFVATLLIIGLATAVTAVRTKYFATIVSGLTLIQIIGTIAMIISIFTVSNYPAVFNSVSASYSGPSYSSLIEPLGKFSLIQTLVLMAAINSFLYLYNNAPTYFGGELKRGKNTMLIGLIISYIITAIMAITLVAGIQYKIGISFYDYTSVNGWFSPNGNGIPIAPNSLLSYVVIPFLNNPPLVTIIVLSALTWYLLYAIIDLAIPTRTLFALSFDWMAPSFLSKVHEKLKTPIYSVLIITSMAIIFDILEIYFGFSIGVLTDIIIYILYQYFPAAIAAIILARKKLYGVNDKSIEVIGYISAVVLLFSALLLIVYGVLNSAFGSMLFAGNLPLNLGIIVGVPVFAIAMFEGIRRYRLNQGIDVTITFKEIPPE</sequence>
<dbReference type="Pfam" id="PF00324">
    <property type="entry name" value="AA_permease"/>
    <property type="match status" value="1"/>
</dbReference>
<evidence type="ECO:0000313" key="8">
    <source>
        <dbReference type="Proteomes" id="UP000825123"/>
    </source>
</evidence>
<feature type="transmembrane region" description="Helical" evidence="5">
    <location>
        <begin position="451"/>
        <end position="475"/>
    </location>
</feature>
<keyword evidence="8" id="KW-1185">Reference proteome</keyword>
<dbReference type="PANTHER" id="PTHR42770">
    <property type="entry name" value="AMINO ACID TRANSPORTER-RELATED"/>
    <property type="match status" value="1"/>
</dbReference>
<gene>
    <name evidence="7" type="ORF">KN1_28870</name>
</gene>
<protein>
    <recommendedName>
        <fullName evidence="6">Amino acid permease/ SLC12A domain-containing protein</fullName>
    </recommendedName>
</protein>
<feature type="transmembrane region" description="Helical" evidence="5">
    <location>
        <begin position="231"/>
        <end position="252"/>
    </location>
</feature>
<dbReference type="InterPro" id="IPR004841">
    <property type="entry name" value="AA-permease/SLC12A_dom"/>
</dbReference>
<evidence type="ECO:0000256" key="4">
    <source>
        <dbReference type="ARBA" id="ARBA00023136"/>
    </source>
</evidence>
<feature type="transmembrane region" description="Helical" evidence="5">
    <location>
        <begin position="339"/>
        <end position="361"/>
    </location>
</feature>
<feature type="transmembrane region" description="Helical" evidence="5">
    <location>
        <begin position="21"/>
        <end position="48"/>
    </location>
</feature>
<dbReference type="Proteomes" id="UP000825123">
    <property type="component" value="Chromosome"/>
</dbReference>
<feature type="transmembrane region" description="Helical" evidence="5">
    <location>
        <begin position="97"/>
        <end position="117"/>
    </location>
</feature>
<keyword evidence="2 5" id="KW-0812">Transmembrane</keyword>
<feature type="transmembrane region" description="Helical" evidence="5">
    <location>
        <begin position="272"/>
        <end position="295"/>
    </location>
</feature>
<evidence type="ECO:0000256" key="2">
    <source>
        <dbReference type="ARBA" id="ARBA00022692"/>
    </source>
</evidence>
<accession>A0A8D5U881</accession>
<evidence type="ECO:0000256" key="1">
    <source>
        <dbReference type="ARBA" id="ARBA00004141"/>
    </source>
</evidence>
<organism evidence="7 8">
    <name type="scientific">Stygiolobus caldivivus</name>
    <dbReference type="NCBI Taxonomy" id="2824673"/>
    <lineage>
        <taxon>Archaea</taxon>
        <taxon>Thermoproteota</taxon>
        <taxon>Thermoprotei</taxon>
        <taxon>Sulfolobales</taxon>
        <taxon>Sulfolobaceae</taxon>
        <taxon>Stygiolobus</taxon>
    </lineage>
</organism>
<proteinExistence type="predicted"/>
<feature type="transmembrane region" description="Helical" evidence="5">
    <location>
        <begin position="390"/>
        <end position="414"/>
    </location>
</feature>
<evidence type="ECO:0000256" key="5">
    <source>
        <dbReference type="SAM" id="Phobius"/>
    </source>
</evidence>
<dbReference type="Gene3D" id="1.20.1740.10">
    <property type="entry name" value="Amino acid/polyamine transporter I"/>
    <property type="match status" value="1"/>
</dbReference>
<keyword evidence="4 5" id="KW-0472">Membrane</keyword>
<dbReference type="RefSeq" id="WP_221288415.1">
    <property type="nucleotide sequence ID" value="NZ_AP024597.1"/>
</dbReference>
<dbReference type="GO" id="GO:0055085">
    <property type="term" value="P:transmembrane transport"/>
    <property type="evidence" value="ECO:0007669"/>
    <property type="project" value="InterPro"/>
</dbReference>
<feature type="transmembrane region" description="Helical" evidence="5">
    <location>
        <begin position="157"/>
        <end position="175"/>
    </location>
</feature>
<evidence type="ECO:0000256" key="3">
    <source>
        <dbReference type="ARBA" id="ARBA00022989"/>
    </source>
</evidence>
<comment type="subcellular location">
    <subcellularLocation>
        <location evidence="1">Membrane</location>
        <topology evidence="1">Multi-pass membrane protein</topology>
    </subcellularLocation>
</comment>
<reference evidence="7 8" key="1">
    <citation type="submission" date="2021-04" db="EMBL/GenBank/DDBJ databases">
        <title>Complete genome sequence of Stygiolobus sp. KN-1.</title>
        <authorList>
            <person name="Nakamura K."/>
            <person name="Sakai H."/>
            <person name="Kurosawa N."/>
        </authorList>
    </citation>
    <scope>NUCLEOTIDE SEQUENCE [LARGE SCALE GENOMIC DNA]</scope>
    <source>
        <strain evidence="7 8">KN-1</strain>
    </source>
</reference>
<dbReference type="GO" id="GO:0016020">
    <property type="term" value="C:membrane"/>
    <property type="evidence" value="ECO:0007669"/>
    <property type="project" value="UniProtKB-SubCell"/>
</dbReference>
<dbReference type="PANTHER" id="PTHR42770:SF7">
    <property type="entry name" value="MEMBRANE PROTEIN"/>
    <property type="match status" value="1"/>
</dbReference>
<keyword evidence="3 5" id="KW-1133">Transmembrane helix</keyword>
<feature type="transmembrane region" description="Helical" evidence="5">
    <location>
        <begin position="487"/>
        <end position="506"/>
    </location>
</feature>
<feature type="domain" description="Amino acid permease/ SLC12A" evidence="6">
    <location>
        <begin position="51"/>
        <end position="474"/>
    </location>
</feature>
<dbReference type="EMBL" id="AP024597">
    <property type="protein sequence ID" value="BCU71590.1"/>
    <property type="molecule type" value="Genomic_DNA"/>
</dbReference>
<name>A0A8D5U881_9CREN</name>
<feature type="transmembrane region" description="Helical" evidence="5">
    <location>
        <begin position="420"/>
        <end position="439"/>
    </location>
</feature>
<evidence type="ECO:0000313" key="7">
    <source>
        <dbReference type="EMBL" id="BCU71590.1"/>
    </source>
</evidence>
<dbReference type="PIRSF" id="PIRSF006060">
    <property type="entry name" value="AA_transporter"/>
    <property type="match status" value="1"/>
</dbReference>
<feature type="transmembrane region" description="Helical" evidence="5">
    <location>
        <begin position="54"/>
        <end position="76"/>
    </location>
</feature>
<dbReference type="KEGG" id="csty:KN1_28870"/>
<feature type="transmembrane region" description="Helical" evidence="5">
    <location>
        <begin position="187"/>
        <end position="211"/>
    </location>
</feature>
<dbReference type="InterPro" id="IPR050367">
    <property type="entry name" value="APC_superfamily"/>
</dbReference>
<evidence type="ECO:0000259" key="6">
    <source>
        <dbReference type="Pfam" id="PF00324"/>
    </source>
</evidence>